<feature type="domain" description="Alpha/beta hydrolase fold-3" evidence="2">
    <location>
        <begin position="53"/>
        <end position="175"/>
    </location>
</feature>
<dbReference type="PANTHER" id="PTHR48081:SF3">
    <property type="entry name" value="ALPHA_BETA HYDROLASE FOLD-3 DOMAIN-CONTAINING PROTEIN"/>
    <property type="match status" value="1"/>
</dbReference>
<dbReference type="InterPro" id="IPR029058">
    <property type="entry name" value="AB_hydrolase_fold"/>
</dbReference>
<dbReference type="GO" id="GO:0016787">
    <property type="term" value="F:hydrolase activity"/>
    <property type="evidence" value="ECO:0007669"/>
    <property type="project" value="UniProtKB-KW"/>
</dbReference>
<evidence type="ECO:0000313" key="4">
    <source>
        <dbReference type="Proteomes" id="UP001310594"/>
    </source>
</evidence>
<dbReference type="Gene3D" id="3.40.50.1820">
    <property type="entry name" value="alpha/beta hydrolase"/>
    <property type="match status" value="1"/>
</dbReference>
<protein>
    <recommendedName>
        <fullName evidence="2">Alpha/beta hydrolase fold-3 domain-containing protein</fullName>
    </recommendedName>
</protein>
<organism evidence="3 4">
    <name type="scientific">Elasticomyces elasticus</name>
    <dbReference type="NCBI Taxonomy" id="574655"/>
    <lineage>
        <taxon>Eukaryota</taxon>
        <taxon>Fungi</taxon>
        <taxon>Dikarya</taxon>
        <taxon>Ascomycota</taxon>
        <taxon>Pezizomycotina</taxon>
        <taxon>Dothideomycetes</taxon>
        <taxon>Dothideomycetidae</taxon>
        <taxon>Mycosphaerellales</taxon>
        <taxon>Teratosphaeriaceae</taxon>
        <taxon>Elasticomyces</taxon>
    </lineage>
</organism>
<evidence type="ECO:0000313" key="3">
    <source>
        <dbReference type="EMBL" id="KAK5705029.1"/>
    </source>
</evidence>
<comment type="caution">
    <text evidence="3">The sequence shown here is derived from an EMBL/GenBank/DDBJ whole genome shotgun (WGS) entry which is preliminary data.</text>
</comment>
<dbReference type="SUPFAM" id="SSF53474">
    <property type="entry name" value="alpha/beta-Hydrolases"/>
    <property type="match status" value="1"/>
</dbReference>
<accession>A0AAN7VV14</accession>
<dbReference type="Proteomes" id="UP001310594">
    <property type="component" value="Unassembled WGS sequence"/>
</dbReference>
<proteinExistence type="predicted"/>
<dbReference type="EMBL" id="JAVRQU010000003">
    <property type="protein sequence ID" value="KAK5705029.1"/>
    <property type="molecule type" value="Genomic_DNA"/>
</dbReference>
<evidence type="ECO:0000256" key="1">
    <source>
        <dbReference type="ARBA" id="ARBA00022801"/>
    </source>
</evidence>
<keyword evidence="1" id="KW-0378">Hydrolase</keyword>
<dbReference type="AlphaFoldDB" id="A0AAN7VV14"/>
<name>A0AAN7VV14_9PEZI</name>
<dbReference type="InterPro" id="IPR013094">
    <property type="entry name" value="AB_hydrolase_3"/>
</dbReference>
<evidence type="ECO:0000259" key="2">
    <source>
        <dbReference type="Pfam" id="PF07859"/>
    </source>
</evidence>
<sequence>MADSTASSVFDRFDIKHVTYKTVGETPIEASILIPKALVKSPTGKPTPVAIRWHGGFLVTGHRLLADWYPKFILDLCLERNAIAITVDYRLMPEAKGAEILEDVKDFYAWLATPGSLARQLPDGIEADLDNLLVTGESAGGYIAFMSATLGLPAIKAVVMHYPMLDLRADHYTKAYEKHIFDPPVPQIPAQVLSKHIAGLTGHEVVASDLPVARIPLAMSMVQQGRTADFLGKERSLYPLEMLEDGTISKLPPLWILHGKQDTAVPAEGTYRFLDLLREKVPSAKVHATFENGEHGFDNHAPVTEEAATLDTAWN</sequence>
<gene>
    <name evidence="3" type="ORF">LTR97_002143</name>
</gene>
<dbReference type="PANTHER" id="PTHR48081">
    <property type="entry name" value="AB HYDROLASE SUPERFAMILY PROTEIN C4A8.06C"/>
    <property type="match status" value="1"/>
</dbReference>
<reference evidence="3" key="1">
    <citation type="submission" date="2023-08" db="EMBL/GenBank/DDBJ databases">
        <title>Black Yeasts Isolated from many extreme environments.</title>
        <authorList>
            <person name="Coleine C."/>
            <person name="Stajich J.E."/>
            <person name="Selbmann L."/>
        </authorList>
    </citation>
    <scope>NUCLEOTIDE SEQUENCE</scope>
    <source>
        <strain evidence="3">CCFEE 5810</strain>
    </source>
</reference>
<dbReference type="Pfam" id="PF07859">
    <property type="entry name" value="Abhydrolase_3"/>
    <property type="match status" value="1"/>
</dbReference>
<dbReference type="InterPro" id="IPR050300">
    <property type="entry name" value="GDXG_lipolytic_enzyme"/>
</dbReference>